<reference evidence="1" key="1">
    <citation type="submission" date="2020-04" db="EMBL/GenBank/DDBJ databases">
        <title>A novel bacterium ('Candidatus Sarcina troglodytae' sp. nov.) linked to a protracted, uniformly lethal epizootic among sanctuary western chimpanzees (Pan troglodytes verus) in Sierra Leone.</title>
        <authorList>
            <person name="Owens L.A."/>
            <person name="Colitti B."/>
            <person name="Hirji I."/>
            <person name="Pizaro A."/>
            <person name="Jaffe J.E."/>
            <person name="Moittie S."/>
            <person name="Bishop-Lilly K.A."/>
            <person name="Estrella L.A."/>
            <person name="Voegtly L.J."/>
            <person name="Kuhn J.H."/>
            <person name="Suen G."/>
            <person name="Deblois C.L."/>
            <person name="Dunn C."/>
            <person name="Juan-Salles C."/>
            <person name="Goldberg T.L."/>
        </authorList>
    </citation>
    <scope>NUCLEOTIDE SEQUENCE</scope>
    <source>
        <strain evidence="1">JB2</strain>
    </source>
</reference>
<protein>
    <submittedName>
        <fullName evidence="1">Uncharacterized protein</fullName>
    </submittedName>
</protein>
<accession>A0ACD1BGM5</accession>
<evidence type="ECO:0000313" key="1">
    <source>
        <dbReference type="EMBL" id="QPJ86616.1"/>
    </source>
</evidence>
<sequence length="77" mass="9018">MAYPIYLRKTSDITATDNAIDVINRYNEYLIYDSFVNIERTIIINSRIDGININNISIRILQWVGLKSVPFKQRKIV</sequence>
<keyword evidence="2" id="KW-1185">Reference proteome</keyword>
<dbReference type="Proteomes" id="UP000594603">
    <property type="component" value="Plasmid p1"/>
</dbReference>
<proteinExistence type="predicted"/>
<name>A0ACD1BGM5_9CLOT</name>
<evidence type="ECO:0000313" key="2">
    <source>
        <dbReference type="Proteomes" id="UP000594603"/>
    </source>
</evidence>
<geneLocation type="plasmid" evidence="1 2">
    <name>p1</name>
</geneLocation>
<dbReference type="EMBL" id="CP051755">
    <property type="protein sequence ID" value="QPJ86616.1"/>
    <property type="molecule type" value="Genomic_DNA"/>
</dbReference>
<organism evidence="1 2">
    <name type="scientific">Candidatus Sarcina troglodytae</name>
    <dbReference type="NCBI Taxonomy" id="2726954"/>
    <lineage>
        <taxon>Bacteria</taxon>
        <taxon>Bacillati</taxon>
        <taxon>Bacillota</taxon>
        <taxon>Clostridia</taxon>
        <taxon>Eubacteriales</taxon>
        <taxon>Clostridiaceae</taxon>
        <taxon>Sarcina</taxon>
    </lineage>
</organism>
<gene>
    <name evidence="1" type="ORF">HH195_11655</name>
</gene>
<keyword evidence="1" id="KW-0614">Plasmid</keyword>